<keyword evidence="3 6" id="KW-0812">Transmembrane</keyword>
<comment type="subcellular location">
    <subcellularLocation>
        <location evidence="1">Membrane</location>
        <topology evidence="1">Multi-pass membrane protein</topology>
    </subcellularLocation>
</comment>
<feature type="transmembrane region" description="Helical" evidence="6">
    <location>
        <begin position="60"/>
        <end position="77"/>
    </location>
</feature>
<proteinExistence type="predicted"/>
<feature type="transmembrane region" description="Helical" evidence="6">
    <location>
        <begin position="179"/>
        <end position="196"/>
    </location>
</feature>
<keyword evidence="5 6" id="KW-0472">Membrane</keyword>
<dbReference type="EMBL" id="CAMXCT010003067">
    <property type="protein sequence ID" value="CAI4002209.1"/>
    <property type="molecule type" value="Genomic_DNA"/>
</dbReference>
<evidence type="ECO:0000313" key="9">
    <source>
        <dbReference type="Proteomes" id="UP001152797"/>
    </source>
</evidence>
<dbReference type="Pfam" id="PF08449">
    <property type="entry name" value="UAA"/>
    <property type="match status" value="1"/>
</dbReference>
<evidence type="ECO:0000256" key="1">
    <source>
        <dbReference type="ARBA" id="ARBA00004141"/>
    </source>
</evidence>
<dbReference type="PANTHER" id="PTHR10778">
    <property type="entry name" value="SOLUTE CARRIER FAMILY 35 MEMBER B"/>
    <property type="match status" value="1"/>
</dbReference>
<dbReference type="AlphaFoldDB" id="A0A9P1D1N8"/>
<reference evidence="8 9" key="2">
    <citation type="submission" date="2024-05" db="EMBL/GenBank/DDBJ databases">
        <authorList>
            <person name="Chen Y."/>
            <person name="Shah S."/>
            <person name="Dougan E. K."/>
            <person name="Thang M."/>
            <person name="Chan C."/>
        </authorList>
    </citation>
    <scope>NUCLEOTIDE SEQUENCE [LARGE SCALE GENOMIC DNA]</scope>
</reference>
<protein>
    <submittedName>
        <fullName evidence="8">Adenosine 3'-phospho 5'-phosphosulfate transporter 2</fullName>
    </submittedName>
</protein>
<sequence>MQISAILEEYIYVSLPGFANYFWTVAMVELGFFAVSSLAVRWKEHGMQGFFLMQKPQAPWQLYLIMALLLGLSQGLGKVTFRYLNYATNTVVKSAKLVPTLIISVTWLRRSISCAQWVAALLLVMSSALMALGEQAAAPSFNPTGLVIAAVQLLCAALQGNMQEKALKDHGASITEAMAYSNGLGMVVVFVAMQVSGEAAPAFEFFMSSKFALSLLLLRSATFFIGAVSLTAITKEHGTGAATAVGTARKSLTVLLSFMIFPKPFHVNYVLGTLAFVLADIIYLQVSSARLAKNKIVSQADDDIFPREKSVIGKDVGKESV</sequence>
<reference evidence="7" key="1">
    <citation type="submission" date="2022-10" db="EMBL/GenBank/DDBJ databases">
        <authorList>
            <person name="Chen Y."/>
            <person name="Dougan E. K."/>
            <person name="Chan C."/>
            <person name="Rhodes N."/>
            <person name="Thang M."/>
        </authorList>
    </citation>
    <scope>NUCLEOTIDE SEQUENCE</scope>
</reference>
<evidence type="ECO:0000256" key="5">
    <source>
        <dbReference type="ARBA" id="ARBA00023136"/>
    </source>
</evidence>
<dbReference type="GO" id="GO:0046964">
    <property type="term" value="F:3'-phosphoadenosine 5'-phosphosulfate transmembrane transporter activity"/>
    <property type="evidence" value="ECO:0007669"/>
    <property type="project" value="TreeGrafter"/>
</dbReference>
<evidence type="ECO:0000256" key="4">
    <source>
        <dbReference type="ARBA" id="ARBA00022989"/>
    </source>
</evidence>
<dbReference type="OrthoDB" id="438495at2759"/>
<feature type="transmembrane region" description="Helical" evidence="6">
    <location>
        <begin position="115"/>
        <end position="133"/>
    </location>
</feature>
<name>A0A9P1D1N8_9DINO</name>
<dbReference type="EMBL" id="CAMXCT030003067">
    <property type="protein sequence ID" value="CAL4789521.1"/>
    <property type="molecule type" value="Genomic_DNA"/>
</dbReference>
<evidence type="ECO:0000313" key="8">
    <source>
        <dbReference type="EMBL" id="CAL4789521.1"/>
    </source>
</evidence>
<dbReference type="Proteomes" id="UP001152797">
    <property type="component" value="Unassembled WGS sequence"/>
</dbReference>
<dbReference type="PANTHER" id="PTHR10778:SF8">
    <property type="entry name" value="ADENOSINE 3'-PHOSPHO 5'-PHOSPHOSULFATE TRANSPORTER 2"/>
    <property type="match status" value="1"/>
</dbReference>
<feature type="transmembrane region" description="Helical" evidence="6">
    <location>
        <begin position="267"/>
        <end position="286"/>
    </location>
</feature>
<dbReference type="GO" id="GO:0005789">
    <property type="term" value="C:endoplasmic reticulum membrane"/>
    <property type="evidence" value="ECO:0007669"/>
    <property type="project" value="TreeGrafter"/>
</dbReference>
<organism evidence="7">
    <name type="scientific">Cladocopium goreaui</name>
    <dbReference type="NCBI Taxonomy" id="2562237"/>
    <lineage>
        <taxon>Eukaryota</taxon>
        <taxon>Sar</taxon>
        <taxon>Alveolata</taxon>
        <taxon>Dinophyceae</taxon>
        <taxon>Suessiales</taxon>
        <taxon>Symbiodiniaceae</taxon>
        <taxon>Cladocopium</taxon>
    </lineage>
</organism>
<evidence type="ECO:0000256" key="3">
    <source>
        <dbReference type="ARBA" id="ARBA00022692"/>
    </source>
</evidence>
<feature type="transmembrane region" description="Helical" evidence="6">
    <location>
        <begin position="211"/>
        <end position="233"/>
    </location>
</feature>
<keyword evidence="2" id="KW-0813">Transport</keyword>
<accession>A0A9P1D1N8</accession>
<feature type="transmembrane region" description="Helical" evidence="6">
    <location>
        <begin position="139"/>
        <end position="158"/>
    </location>
</feature>
<comment type="caution">
    <text evidence="7">The sequence shown here is derived from an EMBL/GenBank/DDBJ whole genome shotgun (WGS) entry which is preliminary data.</text>
</comment>
<gene>
    <name evidence="7" type="ORF">C1SCF055_LOCUS28179</name>
</gene>
<dbReference type="EMBL" id="CAMXCT020003067">
    <property type="protein sequence ID" value="CAL1155584.1"/>
    <property type="molecule type" value="Genomic_DNA"/>
</dbReference>
<evidence type="ECO:0000256" key="6">
    <source>
        <dbReference type="SAM" id="Phobius"/>
    </source>
</evidence>
<dbReference type="InterPro" id="IPR013657">
    <property type="entry name" value="SCL35B1-4/HUT1"/>
</dbReference>
<evidence type="ECO:0000313" key="7">
    <source>
        <dbReference type="EMBL" id="CAI4002209.1"/>
    </source>
</evidence>
<evidence type="ECO:0000256" key="2">
    <source>
        <dbReference type="ARBA" id="ARBA00022448"/>
    </source>
</evidence>
<feature type="transmembrane region" description="Helical" evidence="6">
    <location>
        <begin position="20"/>
        <end position="40"/>
    </location>
</feature>
<keyword evidence="9" id="KW-1185">Reference proteome</keyword>
<keyword evidence="4 6" id="KW-1133">Transmembrane helix</keyword>
<dbReference type="GO" id="GO:0000139">
    <property type="term" value="C:Golgi membrane"/>
    <property type="evidence" value="ECO:0007669"/>
    <property type="project" value="TreeGrafter"/>
</dbReference>